<keyword evidence="2" id="KW-1185">Reference proteome</keyword>
<comment type="caution">
    <text evidence="1">The sequence shown here is derived from an EMBL/GenBank/DDBJ whole genome shotgun (WGS) entry which is preliminary data.</text>
</comment>
<dbReference type="AlphaFoldDB" id="B4DBY3"/>
<dbReference type="RefSeq" id="WP_006983741.1">
    <property type="nucleotide sequence ID" value="NZ_ABVL01000042.1"/>
</dbReference>
<dbReference type="InParanoid" id="B4DBY3"/>
<name>B4DBY3_9BACT</name>
<dbReference type="Proteomes" id="UP000005824">
    <property type="component" value="Unassembled WGS sequence"/>
</dbReference>
<dbReference type="STRING" id="497964.CfE428DRAFT_6424"/>
<protein>
    <submittedName>
        <fullName evidence="1">Uncharacterized protein</fullName>
    </submittedName>
</protein>
<gene>
    <name evidence="1" type="ORF">CfE428DRAFT_6424</name>
</gene>
<sequence>MTLSQINDLSAAGAFLLLVAMASAAIGYLLGKSHGHEAGELAGSNAERQESTARIMKAKRDGFHSGRIHGITQVLRLIGKSTPGN</sequence>
<proteinExistence type="predicted"/>
<dbReference type="EMBL" id="ABVL01000042">
    <property type="protein sequence ID" value="EDY16030.1"/>
    <property type="molecule type" value="Genomic_DNA"/>
</dbReference>
<organism evidence="1 2">
    <name type="scientific">Chthoniobacter flavus Ellin428</name>
    <dbReference type="NCBI Taxonomy" id="497964"/>
    <lineage>
        <taxon>Bacteria</taxon>
        <taxon>Pseudomonadati</taxon>
        <taxon>Verrucomicrobiota</taxon>
        <taxon>Spartobacteria</taxon>
        <taxon>Chthoniobacterales</taxon>
        <taxon>Chthoniobacteraceae</taxon>
        <taxon>Chthoniobacter</taxon>
    </lineage>
</organism>
<evidence type="ECO:0000313" key="1">
    <source>
        <dbReference type="EMBL" id="EDY16030.1"/>
    </source>
</evidence>
<evidence type="ECO:0000313" key="2">
    <source>
        <dbReference type="Proteomes" id="UP000005824"/>
    </source>
</evidence>
<reference evidence="1 2" key="1">
    <citation type="journal article" date="2011" name="J. Bacteriol.">
        <title>Genome sequence of Chthoniobacter flavus Ellin428, an aerobic heterotrophic soil bacterium.</title>
        <authorList>
            <person name="Kant R."/>
            <person name="van Passel M.W."/>
            <person name="Palva A."/>
            <person name="Lucas S."/>
            <person name="Lapidus A."/>
            <person name="Glavina Del Rio T."/>
            <person name="Dalin E."/>
            <person name="Tice H."/>
            <person name="Bruce D."/>
            <person name="Goodwin L."/>
            <person name="Pitluck S."/>
            <person name="Larimer F.W."/>
            <person name="Land M.L."/>
            <person name="Hauser L."/>
            <person name="Sangwan P."/>
            <person name="de Vos W.M."/>
            <person name="Janssen P.H."/>
            <person name="Smidt H."/>
        </authorList>
    </citation>
    <scope>NUCLEOTIDE SEQUENCE [LARGE SCALE GENOMIC DNA]</scope>
    <source>
        <strain evidence="1 2">Ellin428</strain>
    </source>
</reference>
<accession>B4DBY3</accession>